<gene>
    <name evidence="1" type="ORF">LCGC14_2720230</name>
</gene>
<dbReference type="AlphaFoldDB" id="A0A0F9C206"/>
<dbReference type="EMBL" id="LAZR01048972">
    <property type="protein sequence ID" value="KKK90716.1"/>
    <property type="molecule type" value="Genomic_DNA"/>
</dbReference>
<accession>A0A0F9C206</accession>
<comment type="caution">
    <text evidence="1">The sequence shown here is derived from an EMBL/GenBank/DDBJ whole genome shotgun (WGS) entry which is preliminary data.</text>
</comment>
<evidence type="ECO:0000313" key="1">
    <source>
        <dbReference type="EMBL" id="KKK90716.1"/>
    </source>
</evidence>
<reference evidence="1" key="1">
    <citation type="journal article" date="2015" name="Nature">
        <title>Complex archaea that bridge the gap between prokaryotes and eukaryotes.</title>
        <authorList>
            <person name="Spang A."/>
            <person name="Saw J.H."/>
            <person name="Jorgensen S.L."/>
            <person name="Zaremba-Niedzwiedzka K."/>
            <person name="Martijn J."/>
            <person name="Lind A.E."/>
            <person name="van Eijk R."/>
            <person name="Schleper C."/>
            <person name="Guy L."/>
            <person name="Ettema T.J."/>
        </authorList>
    </citation>
    <scope>NUCLEOTIDE SEQUENCE</scope>
</reference>
<organism evidence="1">
    <name type="scientific">marine sediment metagenome</name>
    <dbReference type="NCBI Taxonomy" id="412755"/>
    <lineage>
        <taxon>unclassified sequences</taxon>
        <taxon>metagenomes</taxon>
        <taxon>ecological metagenomes</taxon>
    </lineage>
</organism>
<name>A0A0F9C206_9ZZZZ</name>
<proteinExistence type="predicted"/>
<feature type="non-terminal residue" evidence="1">
    <location>
        <position position="1"/>
    </location>
</feature>
<protein>
    <submittedName>
        <fullName evidence="1">Uncharacterized protein</fullName>
    </submittedName>
</protein>
<sequence>DKLGKEFYQYVAGRKHVYWNQSIADIRENRKRQEALLTREAPLMGPPAPGVPVITTQAEFDALPSGALFIDTDGTKVRKQ</sequence>